<keyword evidence="11" id="KW-0812">Transmembrane</keyword>
<accession>A0A151A4C8</accession>
<organism evidence="13 14">
    <name type="scientific">Staphylococcus kloosii</name>
    <dbReference type="NCBI Taxonomy" id="29384"/>
    <lineage>
        <taxon>Bacteria</taxon>
        <taxon>Bacillati</taxon>
        <taxon>Bacillota</taxon>
        <taxon>Bacilli</taxon>
        <taxon>Bacillales</taxon>
        <taxon>Staphylococcaceae</taxon>
        <taxon>Staphylococcus</taxon>
    </lineage>
</organism>
<evidence type="ECO:0000256" key="2">
    <source>
        <dbReference type="ARBA" id="ARBA00012695"/>
    </source>
</evidence>
<feature type="binding site" evidence="10">
    <location>
        <begin position="183"/>
        <end position="185"/>
    </location>
    <ligand>
        <name>FAD</name>
        <dbReference type="ChEBI" id="CHEBI:57692"/>
    </ligand>
</feature>
<dbReference type="GO" id="GO:0004657">
    <property type="term" value="F:proline dehydrogenase activity"/>
    <property type="evidence" value="ECO:0007669"/>
    <property type="project" value="UniProtKB-EC"/>
</dbReference>
<dbReference type="GO" id="GO:0000166">
    <property type="term" value="F:nucleotide binding"/>
    <property type="evidence" value="ECO:0007669"/>
    <property type="project" value="UniProtKB-KW"/>
</dbReference>
<keyword evidence="4 10" id="KW-0547">Nucleotide-binding</keyword>
<evidence type="ECO:0000256" key="11">
    <source>
        <dbReference type="SAM" id="Phobius"/>
    </source>
</evidence>
<name>A0A151A4C8_9STAP</name>
<dbReference type="PIRSF" id="PIRSF000196">
    <property type="entry name" value="Pro_dehydrog"/>
    <property type="match status" value="1"/>
</dbReference>
<dbReference type="InterPro" id="IPR008219">
    <property type="entry name" value="PRODH_bac_arc"/>
</dbReference>
<feature type="binding site" evidence="10">
    <location>
        <position position="161"/>
    </location>
    <ligand>
        <name>FAD</name>
        <dbReference type="ChEBI" id="CHEBI:57692"/>
    </ligand>
</feature>
<comment type="catalytic activity">
    <reaction evidence="8">
        <text>L-proline + a quinone = (S)-1-pyrroline-5-carboxylate + a quinol + H(+)</text>
        <dbReference type="Rhea" id="RHEA:23784"/>
        <dbReference type="ChEBI" id="CHEBI:15378"/>
        <dbReference type="ChEBI" id="CHEBI:17388"/>
        <dbReference type="ChEBI" id="CHEBI:24646"/>
        <dbReference type="ChEBI" id="CHEBI:60039"/>
        <dbReference type="ChEBI" id="CHEBI:132124"/>
        <dbReference type="EC" id="1.5.5.2"/>
    </reaction>
</comment>
<dbReference type="SUPFAM" id="SSF51730">
    <property type="entry name" value="FAD-linked oxidoreductase"/>
    <property type="match status" value="1"/>
</dbReference>
<keyword evidence="6" id="KW-0560">Oxidoreductase</keyword>
<keyword evidence="7" id="KW-0642">Proline metabolism</keyword>
<dbReference type="EC" id="1.5.5.2" evidence="2"/>
<evidence type="ECO:0000256" key="9">
    <source>
        <dbReference type="PIRSR" id="PIRSR000196-1"/>
    </source>
</evidence>
<dbReference type="EMBL" id="LUGM01000002">
    <property type="protein sequence ID" value="KYH14206.1"/>
    <property type="molecule type" value="Genomic_DNA"/>
</dbReference>
<dbReference type="InterPro" id="IPR002872">
    <property type="entry name" value="Proline_DH_dom"/>
</dbReference>
<evidence type="ECO:0000313" key="14">
    <source>
        <dbReference type="Proteomes" id="UP000075418"/>
    </source>
</evidence>
<dbReference type="AlphaFoldDB" id="A0A151A4C8"/>
<dbReference type="Pfam" id="PF01619">
    <property type="entry name" value="Pro_dh"/>
    <property type="match status" value="1"/>
</dbReference>
<feature type="transmembrane region" description="Helical" evidence="11">
    <location>
        <begin position="310"/>
        <end position="328"/>
    </location>
</feature>
<evidence type="ECO:0000256" key="8">
    <source>
        <dbReference type="ARBA" id="ARBA00048779"/>
    </source>
</evidence>
<feature type="binding site" evidence="9">
    <location>
        <position position="286"/>
    </location>
    <ligand>
        <name>substrate</name>
    </ligand>
</feature>
<gene>
    <name evidence="13" type="ORF">A0131_05365</name>
</gene>
<evidence type="ECO:0000313" key="13">
    <source>
        <dbReference type="EMBL" id="KYH14206.1"/>
    </source>
</evidence>
<dbReference type="UniPathway" id="UPA00261">
    <property type="reaction ID" value="UER00373"/>
</dbReference>
<evidence type="ECO:0000256" key="6">
    <source>
        <dbReference type="ARBA" id="ARBA00023002"/>
    </source>
</evidence>
<comment type="cofactor">
    <cofactor evidence="10">
        <name>FAD</name>
        <dbReference type="ChEBI" id="CHEBI:57692"/>
    </cofactor>
    <text evidence="10">Binds 1 FAD per subunit.</text>
</comment>
<keyword evidence="11" id="KW-0472">Membrane</keyword>
<evidence type="ECO:0000256" key="10">
    <source>
        <dbReference type="PIRSR" id="PIRSR000196-2"/>
    </source>
</evidence>
<keyword evidence="5 10" id="KW-0274">FAD</keyword>
<evidence type="ECO:0000256" key="5">
    <source>
        <dbReference type="ARBA" id="ARBA00022827"/>
    </source>
</evidence>
<dbReference type="RefSeq" id="WP_061854392.1">
    <property type="nucleotide sequence ID" value="NZ_JADIIP010000001.1"/>
</dbReference>
<keyword evidence="3" id="KW-0285">Flavoprotein</keyword>
<feature type="binding site" evidence="10">
    <location>
        <begin position="223"/>
        <end position="224"/>
    </location>
    <ligand>
        <name>FAD</name>
        <dbReference type="ChEBI" id="CHEBI:57692"/>
    </ligand>
</feature>
<comment type="pathway">
    <text evidence="1">Amino-acid degradation; L-proline degradation into L-glutamate; L-glutamate from L-proline: step 1/2.</text>
</comment>
<dbReference type="PANTHER" id="PTHR13914:SF0">
    <property type="entry name" value="PROLINE DEHYDROGENASE 1, MITOCHONDRIAL"/>
    <property type="match status" value="1"/>
</dbReference>
<dbReference type="GO" id="GO:0010133">
    <property type="term" value="P:L-proline catabolic process to L-glutamate"/>
    <property type="evidence" value="ECO:0007669"/>
    <property type="project" value="UniProtKB-UniPathway"/>
</dbReference>
<feature type="domain" description="Proline dehydrogenase" evidence="12">
    <location>
        <begin position="43"/>
        <end position="289"/>
    </location>
</feature>
<dbReference type="PANTHER" id="PTHR13914">
    <property type="entry name" value="PROLINE OXIDASE"/>
    <property type="match status" value="1"/>
</dbReference>
<proteinExistence type="predicted"/>
<reference evidence="13 14" key="1">
    <citation type="submission" date="2016-02" db="EMBL/GenBank/DDBJ databases">
        <title>Draft genome sequence of hydrocarbon degrading Staphylococcus saprophyticus Strain CNV2, isolated from crude-oil contaminated soil from Noonmati Oil Refinery, Guwahati, Assam, India.</title>
        <authorList>
            <person name="Mukherjee A."/>
            <person name="Chettri B."/>
            <person name="Langpoklakpam J."/>
            <person name="Singh A.K."/>
            <person name="Chattopadhyay D.J."/>
        </authorList>
    </citation>
    <scope>NUCLEOTIDE SEQUENCE [LARGE SCALE GENOMIC DNA]</scope>
    <source>
        <strain evidence="13 14">CNV2</strain>
    </source>
</reference>
<evidence type="ECO:0000256" key="1">
    <source>
        <dbReference type="ARBA" id="ARBA00004739"/>
    </source>
</evidence>
<feature type="binding site" evidence="9">
    <location>
        <position position="285"/>
    </location>
    <ligand>
        <name>substrate</name>
    </ligand>
</feature>
<evidence type="ECO:0000256" key="4">
    <source>
        <dbReference type="ARBA" id="ARBA00022741"/>
    </source>
</evidence>
<sequence>MPIVKDFFIALSNSQFLNATAKKLGPMFGAKKVVAGNTIPMLLETIQRLNDKGIVVTVDNLGEYVANEGEAIQAKDRILEVMYAIYDNNLDAHMSIKISQLGAEFDLDLAYKNLREILLKANEFNNMHINIDTEKYESLFGVIQTVDRLKGEFKNLGTVIQAYLFKAEALIDKYPELRLRLVKGAYKENEFIAYQTKEEIDKNYIDIIEKRLLNCNHVTSIATHDDAIINHVKQFVKDNHIDKEQYEFQMLYGFRTELAEEIAREGYNFCIYVPFGDDWFSYFMRRLAERPQNLVLAYKEFTSPQMLKKLGIILGGTLAVAGSIVALFKFSKK</sequence>
<evidence type="ECO:0000256" key="7">
    <source>
        <dbReference type="ARBA" id="ARBA00023062"/>
    </source>
</evidence>
<protein>
    <recommendedName>
        <fullName evidence="2">proline dehydrogenase</fullName>
        <ecNumber evidence="2">1.5.5.2</ecNumber>
    </recommendedName>
</protein>
<comment type="caution">
    <text evidence="13">The sequence shown here is derived from an EMBL/GenBank/DDBJ whole genome shotgun (WGS) entry which is preliminary data.</text>
</comment>
<dbReference type="Proteomes" id="UP000075418">
    <property type="component" value="Unassembled WGS sequence"/>
</dbReference>
<feature type="binding site" evidence="10">
    <location>
        <position position="197"/>
    </location>
    <ligand>
        <name>FAD</name>
        <dbReference type="ChEBI" id="CHEBI:57692"/>
    </ligand>
</feature>
<dbReference type="Gene3D" id="3.20.20.220">
    <property type="match status" value="1"/>
</dbReference>
<dbReference type="InterPro" id="IPR029041">
    <property type="entry name" value="FAD-linked_oxidoreductase-like"/>
</dbReference>
<keyword evidence="11" id="KW-1133">Transmembrane helix</keyword>
<dbReference type="InterPro" id="IPR015659">
    <property type="entry name" value="Proline_oxidase"/>
</dbReference>
<evidence type="ECO:0000259" key="12">
    <source>
        <dbReference type="Pfam" id="PF01619"/>
    </source>
</evidence>
<evidence type="ECO:0000256" key="3">
    <source>
        <dbReference type="ARBA" id="ARBA00022630"/>
    </source>
</evidence>
<feature type="binding site" evidence="9">
    <location>
        <position position="97"/>
    </location>
    <ligand>
        <name>substrate</name>
    </ligand>
</feature>